<evidence type="ECO:0000313" key="3">
    <source>
        <dbReference type="Proteomes" id="UP000546464"/>
    </source>
</evidence>
<dbReference type="AlphaFoldDB" id="A0A842HF19"/>
<feature type="region of interest" description="Disordered" evidence="1">
    <location>
        <begin position="146"/>
        <end position="173"/>
    </location>
</feature>
<keyword evidence="3" id="KW-1185">Reference proteome</keyword>
<dbReference type="RefSeq" id="WP_185675610.1">
    <property type="nucleotide sequence ID" value="NZ_JACHVB010000030.1"/>
</dbReference>
<evidence type="ECO:0000313" key="2">
    <source>
        <dbReference type="EMBL" id="MBC2594638.1"/>
    </source>
</evidence>
<feature type="region of interest" description="Disordered" evidence="1">
    <location>
        <begin position="88"/>
        <end position="126"/>
    </location>
</feature>
<protein>
    <submittedName>
        <fullName evidence="2">Uncharacterized protein</fullName>
    </submittedName>
</protein>
<comment type="caution">
    <text evidence="2">The sequence shown here is derived from an EMBL/GenBank/DDBJ whole genome shotgun (WGS) entry which is preliminary data.</text>
</comment>
<organism evidence="2 3">
    <name type="scientific">Ruficoccus amylovorans</name>
    <dbReference type="NCBI Taxonomy" id="1804625"/>
    <lineage>
        <taxon>Bacteria</taxon>
        <taxon>Pseudomonadati</taxon>
        <taxon>Verrucomicrobiota</taxon>
        <taxon>Opitutia</taxon>
        <taxon>Puniceicoccales</taxon>
        <taxon>Cerasicoccaceae</taxon>
        <taxon>Ruficoccus</taxon>
    </lineage>
</organism>
<accession>A0A842HF19</accession>
<dbReference type="Proteomes" id="UP000546464">
    <property type="component" value="Unassembled WGS sequence"/>
</dbReference>
<sequence>MRIVGLTDNPDLAASTLKQMGCHNYATASRGARAPPPDDAGELLLGNEREGIIYELEPWEIARRERLARYVAERDALAGIVIYQSEYKDTSSAPESIRAEDCISEHTGGAPGSPDEFDQRPPSEWDTCEWDQTPLAQWATQANDSANIPQADSHGWDAIDPFPPDGLPTFYID</sequence>
<evidence type="ECO:0000256" key="1">
    <source>
        <dbReference type="SAM" id="MobiDB-lite"/>
    </source>
</evidence>
<gene>
    <name evidence="2" type="ORF">H5P28_10240</name>
</gene>
<dbReference type="EMBL" id="JACHVB010000030">
    <property type="protein sequence ID" value="MBC2594638.1"/>
    <property type="molecule type" value="Genomic_DNA"/>
</dbReference>
<reference evidence="2 3" key="1">
    <citation type="submission" date="2020-07" db="EMBL/GenBank/DDBJ databases">
        <authorList>
            <person name="Feng X."/>
        </authorList>
    </citation>
    <scope>NUCLEOTIDE SEQUENCE [LARGE SCALE GENOMIC DNA]</scope>
    <source>
        <strain evidence="2 3">JCM31066</strain>
    </source>
</reference>
<proteinExistence type="predicted"/>
<name>A0A842HF19_9BACT</name>